<reference evidence="2 3" key="1">
    <citation type="submission" date="2016-10" db="EMBL/GenBank/DDBJ databases">
        <authorList>
            <person name="Varghese N."/>
            <person name="Submissions S."/>
        </authorList>
    </citation>
    <scope>NUCLEOTIDE SEQUENCE [LARGE SCALE GENOMIC DNA]</scope>
    <source>
        <strain evidence="2 3">CGMCC 1.11215</strain>
    </source>
</reference>
<protein>
    <submittedName>
        <fullName evidence="2">Uncharacterized protein</fullName>
    </submittedName>
</protein>
<gene>
    <name evidence="2" type="ORF">SAMN05216368_102168</name>
</gene>
<dbReference type="AlphaFoldDB" id="A0A5E9FVW6"/>
<name>A0A5E9FVW6_9MICO</name>
<dbReference type="Proteomes" id="UP000199639">
    <property type="component" value="Unassembled WGS sequence"/>
</dbReference>
<dbReference type="EMBL" id="FNIB01000002">
    <property type="protein sequence ID" value="SDM75411.1"/>
    <property type="molecule type" value="Genomic_DNA"/>
</dbReference>
<feature type="compositionally biased region" description="Polar residues" evidence="1">
    <location>
        <begin position="53"/>
        <end position="65"/>
    </location>
</feature>
<evidence type="ECO:0000313" key="3">
    <source>
        <dbReference type="Proteomes" id="UP000199639"/>
    </source>
</evidence>
<accession>A0A5E9FVW6</accession>
<proteinExistence type="predicted"/>
<evidence type="ECO:0000256" key="1">
    <source>
        <dbReference type="SAM" id="MobiDB-lite"/>
    </source>
</evidence>
<feature type="region of interest" description="Disordered" evidence="1">
    <location>
        <begin position="43"/>
        <end position="65"/>
    </location>
</feature>
<evidence type="ECO:0000313" key="2">
    <source>
        <dbReference type="EMBL" id="SDM75411.1"/>
    </source>
</evidence>
<sequence>MLENLAGLLSYQVLDTSTPRVLLDPVQLREECENHQGVGKLWANPVNSEKHTTQSVLETNSDQEF</sequence>
<organism evidence="2 3">
    <name type="scientific">Cryobacterium flavum</name>
    <dbReference type="NCBI Taxonomy" id="1424659"/>
    <lineage>
        <taxon>Bacteria</taxon>
        <taxon>Bacillati</taxon>
        <taxon>Actinomycetota</taxon>
        <taxon>Actinomycetes</taxon>
        <taxon>Micrococcales</taxon>
        <taxon>Microbacteriaceae</taxon>
        <taxon>Cryobacterium</taxon>
    </lineage>
</organism>